<dbReference type="InterPro" id="IPR021151">
    <property type="entry name" value="GINS_A"/>
</dbReference>
<comment type="subcellular location">
    <subcellularLocation>
        <location evidence="1">Nucleus</location>
    </subcellularLocation>
</comment>
<evidence type="ECO:0000313" key="10">
    <source>
        <dbReference type="Proteomes" id="UP000267029"/>
    </source>
</evidence>
<dbReference type="Gene3D" id="3.40.5.60">
    <property type="match status" value="1"/>
</dbReference>
<evidence type="ECO:0000256" key="4">
    <source>
        <dbReference type="ARBA" id="ARBA00022705"/>
    </source>
</evidence>
<gene>
    <name evidence="9" type="ORF">MCOS_LOCUS7284</name>
</gene>
<dbReference type="SUPFAM" id="SSF160059">
    <property type="entry name" value="PriA/YqbF domain"/>
    <property type="match status" value="1"/>
</dbReference>
<evidence type="ECO:0000256" key="5">
    <source>
        <dbReference type="ARBA" id="ARBA00023242"/>
    </source>
</evidence>
<protein>
    <recommendedName>
        <fullName evidence="3">DNA replication complex GINS protein SLD5</fullName>
    </recommendedName>
    <alternativeName>
        <fullName evidence="6">GINS complex subunit 4</fullName>
    </alternativeName>
</protein>
<dbReference type="AlphaFoldDB" id="A0A3P6GNL9"/>
<dbReference type="InterPro" id="IPR038749">
    <property type="entry name" value="Sld5_GINS_A"/>
</dbReference>
<keyword evidence="10" id="KW-1185">Reference proteome</keyword>
<name>A0A3P6GNL9_MESCO</name>
<accession>A0A3P6GNL9</accession>
<dbReference type="CDD" id="cd21692">
    <property type="entry name" value="GINS_B_Sld5"/>
    <property type="match status" value="1"/>
</dbReference>
<dbReference type="STRING" id="53468.A0A3P6GNL9"/>
<proteinExistence type="inferred from homology"/>
<feature type="domain" description="GINS subunit" evidence="7">
    <location>
        <begin position="210"/>
        <end position="276"/>
    </location>
</feature>
<dbReference type="GO" id="GO:0000811">
    <property type="term" value="C:GINS complex"/>
    <property type="evidence" value="ECO:0007669"/>
    <property type="project" value="TreeGrafter"/>
</dbReference>
<dbReference type="Pfam" id="PF05916">
    <property type="entry name" value="Sld5"/>
    <property type="match status" value="1"/>
</dbReference>
<dbReference type="GO" id="GO:0000727">
    <property type="term" value="P:double-strand break repair via break-induced replication"/>
    <property type="evidence" value="ECO:0007669"/>
    <property type="project" value="TreeGrafter"/>
</dbReference>
<dbReference type="OrthoDB" id="338231at2759"/>
<evidence type="ECO:0000259" key="7">
    <source>
        <dbReference type="Pfam" id="PF05916"/>
    </source>
</evidence>
<keyword evidence="4" id="KW-0235">DNA replication</keyword>
<reference evidence="9 10" key="1">
    <citation type="submission" date="2018-10" db="EMBL/GenBank/DDBJ databases">
        <authorList>
            <consortium name="Pathogen Informatics"/>
        </authorList>
    </citation>
    <scope>NUCLEOTIDE SEQUENCE [LARGE SCALE GENOMIC DNA]</scope>
</reference>
<organism evidence="9 10">
    <name type="scientific">Mesocestoides corti</name>
    <name type="common">Flatworm</name>
    <dbReference type="NCBI Taxonomy" id="53468"/>
    <lineage>
        <taxon>Eukaryota</taxon>
        <taxon>Metazoa</taxon>
        <taxon>Spiralia</taxon>
        <taxon>Lophotrochozoa</taxon>
        <taxon>Platyhelminthes</taxon>
        <taxon>Cestoda</taxon>
        <taxon>Eucestoda</taxon>
        <taxon>Cyclophyllidea</taxon>
        <taxon>Mesocestoididae</taxon>
        <taxon>Mesocestoides</taxon>
    </lineage>
</organism>
<dbReference type="SUPFAM" id="SSF158573">
    <property type="entry name" value="GINS helical bundle-like"/>
    <property type="match status" value="1"/>
</dbReference>
<evidence type="ECO:0000313" key="9">
    <source>
        <dbReference type="EMBL" id="VDD81281.1"/>
    </source>
</evidence>
<dbReference type="CDD" id="cd11711">
    <property type="entry name" value="GINS_A_Sld5"/>
    <property type="match status" value="1"/>
</dbReference>
<evidence type="ECO:0000256" key="1">
    <source>
        <dbReference type="ARBA" id="ARBA00004123"/>
    </source>
</evidence>
<feature type="domain" description="DNA replication complex GINS protein SLD5 C-terminal" evidence="8">
    <location>
        <begin position="298"/>
        <end position="357"/>
    </location>
</feature>
<dbReference type="PANTHER" id="PTHR21206">
    <property type="entry name" value="SLD5 PROTEIN"/>
    <property type="match status" value="1"/>
</dbReference>
<evidence type="ECO:0000259" key="8">
    <source>
        <dbReference type="Pfam" id="PF16922"/>
    </source>
</evidence>
<dbReference type="Pfam" id="PF16922">
    <property type="entry name" value="SLD5_C"/>
    <property type="match status" value="1"/>
</dbReference>
<evidence type="ECO:0000256" key="2">
    <source>
        <dbReference type="ARBA" id="ARBA00008187"/>
    </source>
</evidence>
<dbReference type="InterPro" id="IPR031633">
    <property type="entry name" value="SLD5_C"/>
</dbReference>
<dbReference type="Gene3D" id="1.20.58.1030">
    <property type="match status" value="1"/>
</dbReference>
<evidence type="ECO:0000256" key="6">
    <source>
        <dbReference type="ARBA" id="ARBA00030869"/>
    </source>
</evidence>
<dbReference type="InterPro" id="IPR036224">
    <property type="entry name" value="GINS_bundle-like_dom_sf"/>
</dbReference>
<dbReference type="Proteomes" id="UP000267029">
    <property type="component" value="Unassembled WGS sequence"/>
</dbReference>
<dbReference type="GO" id="GO:0006261">
    <property type="term" value="P:DNA-templated DNA replication"/>
    <property type="evidence" value="ECO:0007669"/>
    <property type="project" value="InterPro"/>
</dbReference>
<keyword evidence="5" id="KW-0539">Nucleus</keyword>
<dbReference type="EMBL" id="UXSR01005346">
    <property type="protein sequence ID" value="VDD81281.1"/>
    <property type="molecule type" value="Genomic_DNA"/>
</dbReference>
<evidence type="ECO:0000256" key="3">
    <source>
        <dbReference type="ARBA" id="ARBA00014804"/>
    </source>
</evidence>
<dbReference type="InterPro" id="IPR008591">
    <property type="entry name" value="GINS_Sld5"/>
</dbReference>
<comment type="similarity">
    <text evidence="2">Belongs to the GINS4/SLD5 family.</text>
</comment>
<sequence length="357" mass="40634">MSFVEHVKSHVKGKDARGIRCQWMRPKPSGSPKPCSAALVKGVRSHVLDYHTVPRLLCPFCLTAAYGSKSQLLYHICKCARNRHQNGGLGKTLNDVCMRLYGQQNLYQYFGNLKILLPIRATAPDLDEIIGDSDEENIDVHASLAQHTQPTEKLTLPQLIQRLQKIWQNEKLSPELMTAHPDLVGLIHSELSKCESQAKAFPKGDIRAQLILMQAERLRFLLSDYLRIRIRKIEQYPEHVLMEERARLTSEDPHLTAAEFNYAKSYTTLIMDHLRTTVLDHLPVNMRNVDEKTMAFRPNLDSYVFCRVNSRIDAHELSDANTTSDSQVAFTMMPGEIHLLPYRVIRGHTESGAVSLL</sequence>
<dbReference type="PANTHER" id="PTHR21206:SF0">
    <property type="entry name" value="DNA REPLICATION COMPLEX GINS PROTEIN SLD5"/>
    <property type="match status" value="1"/>
</dbReference>